<proteinExistence type="predicted"/>
<dbReference type="EMBL" id="JBHSBH010000012">
    <property type="protein sequence ID" value="MFC3997902.1"/>
    <property type="molecule type" value="Genomic_DNA"/>
</dbReference>
<sequence length="81" mass="8697">MARKVIPASQTSRPAPTRRRSRSLAGRRAGGPARGAWTTTAPQPPVTVDDDPGALPSGRPTMTWVLVTDADGRTRPEAHWL</sequence>
<keyword evidence="3" id="KW-1185">Reference proteome</keyword>
<comment type="caution">
    <text evidence="2">The sequence shown here is derived from an EMBL/GenBank/DDBJ whole genome shotgun (WGS) entry which is preliminary data.</text>
</comment>
<organism evidence="2 3">
    <name type="scientific">Nocardiopsis sediminis</name>
    <dbReference type="NCBI Taxonomy" id="1778267"/>
    <lineage>
        <taxon>Bacteria</taxon>
        <taxon>Bacillati</taxon>
        <taxon>Actinomycetota</taxon>
        <taxon>Actinomycetes</taxon>
        <taxon>Streptosporangiales</taxon>
        <taxon>Nocardiopsidaceae</taxon>
        <taxon>Nocardiopsis</taxon>
    </lineage>
</organism>
<accession>A0ABV8FSC8</accession>
<protein>
    <submittedName>
        <fullName evidence="2">Uncharacterized protein</fullName>
    </submittedName>
</protein>
<feature type="region of interest" description="Disordered" evidence="1">
    <location>
        <begin position="1"/>
        <end position="60"/>
    </location>
</feature>
<name>A0ABV8FSC8_9ACTN</name>
<gene>
    <name evidence="2" type="ORF">ACFOVU_18350</name>
</gene>
<evidence type="ECO:0000313" key="3">
    <source>
        <dbReference type="Proteomes" id="UP001595847"/>
    </source>
</evidence>
<evidence type="ECO:0000256" key="1">
    <source>
        <dbReference type="SAM" id="MobiDB-lite"/>
    </source>
</evidence>
<dbReference type="Proteomes" id="UP001595847">
    <property type="component" value="Unassembled WGS sequence"/>
</dbReference>
<dbReference type="RefSeq" id="WP_378535277.1">
    <property type="nucleotide sequence ID" value="NZ_JBHSBH010000012.1"/>
</dbReference>
<reference evidence="3" key="1">
    <citation type="journal article" date="2019" name="Int. J. Syst. Evol. Microbiol.">
        <title>The Global Catalogue of Microorganisms (GCM) 10K type strain sequencing project: providing services to taxonomists for standard genome sequencing and annotation.</title>
        <authorList>
            <consortium name="The Broad Institute Genomics Platform"/>
            <consortium name="The Broad Institute Genome Sequencing Center for Infectious Disease"/>
            <person name="Wu L."/>
            <person name="Ma J."/>
        </authorList>
    </citation>
    <scope>NUCLEOTIDE SEQUENCE [LARGE SCALE GENOMIC DNA]</scope>
    <source>
        <strain evidence="3">TBRC 1826</strain>
    </source>
</reference>
<evidence type="ECO:0000313" key="2">
    <source>
        <dbReference type="EMBL" id="MFC3997902.1"/>
    </source>
</evidence>